<evidence type="ECO:0000313" key="3">
    <source>
        <dbReference type="Proteomes" id="UP000376235"/>
    </source>
</evidence>
<name>A0A486MPN1_KLEPN</name>
<reference evidence="2 3" key="1">
    <citation type="submission" date="2019-03" db="EMBL/GenBank/DDBJ databases">
        <authorList>
            <consortium name="Pathogen Informatics"/>
        </authorList>
    </citation>
    <scope>NUCLEOTIDE SEQUENCE</scope>
    <source>
        <strain evidence="2">5012STDY7626358</strain>
        <strain evidence="1 3">5012STDY7626430</strain>
    </source>
</reference>
<dbReference type="EMBL" id="CAAHDD010000020">
    <property type="protein sequence ID" value="VGM46185.1"/>
    <property type="molecule type" value="Genomic_DNA"/>
</dbReference>
<accession>A0A486MPN1</accession>
<dbReference type="AlphaFoldDB" id="A0A486MPN1"/>
<organism evidence="2">
    <name type="scientific">Klebsiella pneumoniae</name>
    <dbReference type="NCBI Taxonomy" id="573"/>
    <lineage>
        <taxon>Bacteria</taxon>
        <taxon>Pseudomonadati</taxon>
        <taxon>Pseudomonadota</taxon>
        <taxon>Gammaproteobacteria</taxon>
        <taxon>Enterobacterales</taxon>
        <taxon>Enterobacteriaceae</taxon>
        <taxon>Klebsiella/Raoultella group</taxon>
        <taxon>Klebsiella</taxon>
        <taxon>Klebsiella pneumoniae complex</taxon>
    </lineage>
</organism>
<dbReference type="EMBL" id="CAAHCC010000010">
    <property type="protein sequence ID" value="VGL10272.1"/>
    <property type="molecule type" value="Genomic_DNA"/>
</dbReference>
<dbReference type="Proteomes" id="UP000376235">
    <property type="component" value="Unassembled WGS sequence"/>
</dbReference>
<protein>
    <submittedName>
        <fullName evidence="2">Uncharacterized protein</fullName>
    </submittedName>
</protein>
<evidence type="ECO:0000313" key="1">
    <source>
        <dbReference type="EMBL" id="VGL10272.1"/>
    </source>
</evidence>
<evidence type="ECO:0000313" key="2">
    <source>
        <dbReference type="EMBL" id="VGM46185.1"/>
    </source>
</evidence>
<proteinExistence type="predicted"/>
<sequence length="318" mass="35966">MSRLNLITSCTNSKHNNGHSVLNLAIFSEKYETPKGLIHAWGEAVNSALSTKLVVPVEKLYKGGHWSTAMSIYDAQPIELWVLSAGFGLLKHGDAIVPYQATFATGHKDSIPLFSDKYGKKSFHQEWWGKLNEASPLKKSHPVSLSDLMMDKSDEYFIICASPDYINAINMDLMKGISYLKDVDRQLIIISSSQAKFSLKKNLLVSNKSIAEFFNSNMLMLNIKIAQYVIEQFMSMDDGHLGLLAERLRSTFSVLPKKHTVRGVRRRPEEVTIWISSYIHANPDGSASRALRSFRDQGNSFEEKRFRTLYQAVLLTNR</sequence>
<gene>
    <name evidence="2" type="ORF">SAMEA4873559_05141</name>
    <name evidence="1" type="ORF">SAMEA4873632_04484</name>
</gene>
<dbReference type="RefSeq" id="WP_071785577.1">
    <property type="nucleotide sequence ID" value="NZ_CAAGTP010000013.1"/>
</dbReference>